<name>A0A401J3Q6_SPHXE</name>
<dbReference type="AlphaFoldDB" id="A0A401J3Q6"/>
<evidence type="ECO:0008006" key="3">
    <source>
        <dbReference type="Google" id="ProtNLM"/>
    </source>
</evidence>
<dbReference type="STRING" id="1192759.GCA_000277525_01372"/>
<dbReference type="Proteomes" id="UP000290975">
    <property type="component" value="Unassembled WGS sequence"/>
</dbReference>
<evidence type="ECO:0000313" key="2">
    <source>
        <dbReference type="Proteomes" id="UP000290975"/>
    </source>
</evidence>
<organism evidence="1 2">
    <name type="scientific">Sphingobium xenophagum</name>
    <dbReference type="NCBI Taxonomy" id="121428"/>
    <lineage>
        <taxon>Bacteria</taxon>
        <taxon>Pseudomonadati</taxon>
        <taxon>Pseudomonadota</taxon>
        <taxon>Alphaproteobacteria</taxon>
        <taxon>Sphingomonadales</taxon>
        <taxon>Sphingomonadaceae</taxon>
        <taxon>Sphingobium</taxon>
    </lineage>
</organism>
<evidence type="ECO:0000313" key="1">
    <source>
        <dbReference type="EMBL" id="GBH31276.1"/>
    </source>
</evidence>
<proteinExistence type="predicted"/>
<dbReference type="EMBL" id="BBQY01000014">
    <property type="protein sequence ID" value="GBH31276.1"/>
    <property type="molecule type" value="Genomic_DNA"/>
</dbReference>
<accession>A0A401J3Q6</accession>
<keyword evidence="2" id="KW-1185">Reference proteome</keyword>
<comment type="caution">
    <text evidence="1">The sequence shown here is derived from an EMBL/GenBank/DDBJ whole genome shotgun (WGS) entry which is preliminary data.</text>
</comment>
<sequence>MGAVAGGARRGVTPDFTRFAAIDWSGAKGARHKGIAVALCETGREAPRLVPAPGGVWSRTDVADWLIATAGEAPTLFGFDFSFAPPFVARGGYLPGDTVPDNGPDFWAYVDRLCPDEDLGAASLLEVAHRRHFYFGKADGVKADYMHNRACEALYLAGGGGKPSTVYDAIGAAQVAKASFAGMRLLHRVRGTVPIWPFDPLPVRGSLVVEIYTSLAASAAGRAKGRAKMRDLPALNDALETIGSKRHEGAMPDDHGADAILTAAWMRAVAGQAGLWTPAALDPKIAATEGWTFGVI</sequence>
<gene>
    <name evidence="1" type="ORF">MBESOW_P2537</name>
</gene>
<protein>
    <recommendedName>
        <fullName evidence="3">DUF429 domain-containing protein</fullName>
    </recommendedName>
</protein>
<reference evidence="1 2" key="1">
    <citation type="submission" date="2014-12" db="EMBL/GenBank/DDBJ databases">
        <title>Whole genome sequencing of Sphingobium xenophagum OW59.</title>
        <authorList>
            <person name="Ohta Y."/>
            <person name="Nishi S."/>
            <person name="Hatada Y."/>
        </authorList>
    </citation>
    <scope>NUCLEOTIDE SEQUENCE [LARGE SCALE GENOMIC DNA]</scope>
    <source>
        <strain evidence="1 2">OW59</strain>
    </source>
</reference>